<dbReference type="KEGG" id="nah:F5544_38935"/>
<dbReference type="InterPro" id="IPR000425">
    <property type="entry name" value="MIP"/>
</dbReference>
<dbReference type="Proteomes" id="UP000503540">
    <property type="component" value="Chromosome"/>
</dbReference>
<evidence type="ECO:0000313" key="8">
    <source>
        <dbReference type="EMBL" id="QIS15608.1"/>
    </source>
</evidence>
<feature type="transmembrane region" description="Helical" evidence="7">
    <location>
        <begin position="24"/>
        <end position="42"/>
    </location>
</feature>
<dbReference type="InterPro" id="IPR034294">
    <property type="entry name" value="Aquaporin_transptr"/>
</dbReference>
<evidence type="ECO:0000256" key="2">
    <source>
        <dbReference type="ARBA" id="ARBA00022448"/>
    </source>
</evidence>
<keyword evidence="5 7" id="KW-0472">Membrane</keyword>
<dbReference type="InterPro" id="IPR023271">
    <property type="entry name" value="Aquaporin-like"/>
</dbReference>
<feature type="transmembrane region" description="Helical" evidence="7">
    <location>
        <begin position="48"/>
        <end position="65"/>
    </location>
</feature>
<dbReference type="EMBL" id="CP046172">
    <property type="protein sequence ID" value="QIS15608.1"/>
    <property type="molecule type" value="Genomic_DNA"/>
</dbReference>
<proteinExistence type="inferred from homology"/>
<feature type="transmembrane region" description="Helical" evidence="7">
    <location>
        <begin position="125"/>
        <end position="147"/>
    </location>
</feature>
<keyword evidence="2 6" id="KW-0813">Transport</keyword>
<dbReference type="RefSeq" id="WP_167477832.1">
    <property type="nucleotide sequence ID" value="NZ_CP046172.1"/>
</dbReference>
<feature type="transmembrane region" description="Helical" evidence="7">
    <location>
        <begin position="159"/>
        <end position="183"/>
    </location>
</feature>
<evidence type="ECO:0000256" key="4">
    <source>
        <dbReference type="ARBA" id="ARBA00022989"/>
    </source>
</evidence>
<evidence type="ECO:0000256" key="3">
    <source>
        <dbReference type="ARBA" id="ARBA00022692"/>
    </source>
</evidence>
<evidence type="ECO:0000313" key="9">
    <source>
        <dbReference type="Proteomes" id="UP000503540"/>
    </source>
</evidence>
<dbReference type="PROSITE" id="PS00221">
    <property type="entry name" value="MIP"/>
    <property type="match status" value="1"/>
</dbReference>
<evidence type="ECO:0000256" key="7">
    <source>
        <dbReference type="SAM" id="Phobius"/>
    </source>
</evidence>
<evidence type="ECO:0000256" key="5">
    <source>
        <dbReference type="ARBA" id="ARBA00023136"/>
    </source>
</evidence>
<comment type="similarity">
    <text evidence="6">Belongs to the MIP/aquaporin (TC 1.A.8) family.</text>
</comment>
<keyword evidence="3 6" id="KW-0812">Transmembrane</keyword>
<dbReference type="Pfam" id="PF00230">
    <property type="entry name" value="MIP"/>
    <property type="match status" value="1"/>
</dbReference>
<dbReference type="SUPFAM" id="SSF81338">
    <property type="entry name" value="Aquaporin-like"/>
    <property type="match status" value="1"/>
</dbReference>
<dbReference type="GO" id="GO:0016020">
    <property type="term" value="C:membrane"/>
    <property type="evidence" value="ECO:0007669"/>
    <property type="project" value="UniProtKB-SubCell"/>
</dbReference>
<gene>
    <name evidence="8" type="ORF">F5544_38935</name>
</gene>
<keyword evidence="4 7" id="KW-1133">Transmembrane helix</keyword>
<keyword evidence="9" id="KW-1185">Reference proteome</keyword>
<dbReference type="Gene3D" id="1.20.1080.10">
    <property type="entry name" value="Glycerol uptake facilitator protein"/>
    <property type="match status" value="1"/>
</dbReference>
<evidence type="ECO:0000256" key="1">
    <source>
        <dbReference type="ARBA" id="ARBA00004141"/>
    </source>
</evidence>
<feature type="transmembrane region" description="Helical" evidence="7">
    <location>
        <begin position="86"/>
        <end position="113"/>
    </location>
</feature>
<accession>A0A6G9YQY7</accession>
<dbReference type="PANTHER" id="PTHR45724:SF13">
    <property type="entry name" value="AQUAPORIN NIP1-1-RELATED"/>
    <property type="match status" value="1"/>
</dbReference>
<evidence type="ECO:0000256" key="6">
    <source>
        <dbReference type="RuleBase" id="RU000477"/>
    </source>
</evidence>
<dbReference type="GO" id="GO:0015267">
    <property type="term" value="F:channel activity"/>
    <property type="evidence" value="ECO:0007669"/>
    <property type="project" value="InterPro"/>
</dbReference>
<reference evidence="8 9" key="1">
    <citation type="journal article" date="2019" name="ACS Chem. Biol.">
        <title>Identification and Mobilization of a Cryptic Antibiotic Biosynthesis Gene Locus from a Human-Pathogenic Nocardia Isolate.</title>
        <authorList>
            <person name="Herisse M."/>
            <person name="Ishida K."/>
            <person name="Porter J.L."/>
            <person name="Howden B."/>
            <person name="Hertweck C."/>
            <person name="Stinear T.P."/>
            <person name="Pidot S.J."/>
        </authorList>
    </citation>
    <scope>NUCLEOTIDE SEQUENCE [LARGE SCALE GENOMIC DNA]</scope>
    <source>
        <strain evidence="8 9">AUSMDU00012717</strain>
    </source>
</reference>
<protein>
    <submittedName>
        <fullName evidence="8">Porin</fullName>
    </submittedName>
</protein>
<comment type="subcellular location">
    <subcellularLocation>
        <location evidence="1">Membrane</location>
        <topology evidence="1">Multi-pass membrane protein</topology>
    </subcellularLocation>
</comment>
<organism evidence="8 9">
    <name type="scientific">Nocardia arthritidis</name>
    <dbReference type="NCBI Taxonomy" id="228602"/>
    <lineage>
        <taxon>Bacteria</taxon>
        <taxon>Bacillati</taxon>
        <taxon>Actinomycetota</taxon>
        <taxon>Actinomycetes</taxon>
        <taxon>Mycobacteriales</taxon>
        <taxon>Nocardiaceae</taxon>
        <taxon>Nocardia</taxon>
    </lineage>
</organism>
<dbReference type="PANTHER" id="PTHR45724">
    <property type="entry name" value="AQUAPORIN NIP2-1"/>
    <property type="match status" value="1"/>
</dbReference>
<dbReference type="PRINTS" id="PR00783">
    <property type="entry name" value="MINTRINSICP"/>
</dbReference>
<dbReference type="InterPro" id="IPR022357">
    <property type="entry name" value="MIP_CS"/>
</dbReference>
<dbReference type="AlphaFoldDB" id="A0A6G9YQY7"/>
<feature type="transmembrane region" description="Helical" evidence="7">
    <location>
        <begin position="203"/>
        <end position="223"/>
    </location>
</feature>
<sequence length="228" mass="22996">MTTSTSTAPRKAIDALDRDTARKLIVEGIGTFFLVFTVGSAVHSGNSLAPLAIGAVLMVMVYAGGHISGAHYNPAVTLAALVRGRIGPLVAVGYWIVQVVAGLVAAAVVRMIIGAAQSHSLSPSGGQLADALVAELLFTFALAYVVLNVATSAAHPNNSFYGLAIGFTVAAGAIAVGGISGAAFNPAVLLGGMAMGIFGPSTLLYLIVELLGAAAAGFVFRMLNRADV</sequence>
<name>A0A6G9YQY7_9NOCA</name>